<feature type="domain" description="Sema" evidence="6">
    <location>
        <begin position="323"/>
        <end position="440"/>
    </location>
</feature>
<gene>
    <name evidence="7" type="primary">SEMA4A</name>
</gene>
<dbReference type="GO" id="GO:0010594">
    <property type="term" value="P:regulation of endothelial cell migration"/>
    <property type="evidence" value="ECO:0007669"/>
    <property type="project" value="Ensembl"/>
</dbReference>
<evidence type="ECO:0000256" key="4">
    <source>
        <dbReference type="SAM" id="MobiDB-lite"/>
    </source>
</evidence>
<dbReference type="Pfam" id="PF19428">
    <property type="entry name" value="Sema4F_C"/>
    <property type="match status" value="1"/>
</dbReference>
<dbReference type="GO" id="GO:0008360">
    <property type="term" value="P:regulation of cell shape"/>
    <property type="evidence" value="ECO:0007669"/>
    <property type="project" value="Ensembl"/>
</dbReference>
<dbReference type="SUPFAM" id="SSF103575">
    <property type="entry name" value="Plexin repeat"/>
    <property type="match status" value="1"/>
</dbReference>
<evidence type="ECO:0000259" key="6">
    <source>
        <dbReference type="PROSITE" id="PS51004"/>
    </source>
</evidence>
<keyword evidence="8" id="KW-1185">Reference proteome</keyword>
<evidence type="ECO:0000313" key="8">
    <source>
        <dbReference type="Proteomes" id="UP000694412"/>
    </source>
</evidence>
<dbReference type="PANTHER" id="PTHR11036:SF15">
    <property type="entry name" value="SEMAPHORIN-4A"/>
    <property type="match status" value="1"/>
</dbReference>
<dbReference type="InterPro" id="IPR036352">
    <property type="entry name" value="Semap_dom_sf"/>
</dbReference>
<dbReference type="AlphaFoldDB" id="A0A8C2TUT9"/>
<reference evidence="7" key="1">
    <citation type="submission" date="2015-11" db="EMBL/GenBank/DDBJ databases">
        <authorList>
            <consortium name="International Coturnix japonica Genome Analysis Consortium"/>
            <person name="Warren W."/>
            <person name="Burt D.W."/>
            <person name="Antin P.B."/>
            <person name="Lanford R."/>
            <person name="Gros J."/>
            <person name="Wilson R.K."/>
        </authorList>
    </citation>
    <scope>NUCLEOTIDE SEQUENCE [LARGE SCALE GENOMIC DNA]</scope>
</reference>
<dbReference type="GO" id="GO:0007411">
    <property type="term" value="P:axon guidance"/>
    <property type="evidence" value="ECO:0007669"/>
    <property type="project" value="TreeGrafter"/>
</dbReference>
<dbReference type="GO" id="GO:0016525">
    <property type="term" value="P:negative regulation of angiogenesis"/>
    <property type="evidence" value="ECO:0007669"/>
    <property type="project" value="Ensembl"/>
</dbReference>
<evidence type="ECO:0000313" key="7">
    <source>
        <dbReference type="Ensembl" id="ENSCJPP00005017004.1"/>
    </source>
</evidence>
<sequence length="690" mass="74730">MELSPTFTFGIPSPCGSAAVWGTDGELPPPPCPADPTDPTAPTAPRPHQPPTPQTRWTPTTPPHRPHSDPRRPVRSFSSPRVRDCDSLLLGPDESLLYVGARDAVLALNVSDPNEPRLVATVPWGPTEEKKRECSLKRKSPETECFNFIRVLVALNRSHLYACGTNAFSPACTHILLENFTLPRAAVGQRDGKGQSPFDPRHSHTALLDGGELYAATANNFHGTEPVISRSLGARTALKTDAFLRWLAGGEPPHRDKWGALPHRDGWGSLPHRDGWGALPHRDKWGALPHRDEWGALPHRDGWGALPHRDKWGHPKETSTPWCSAGSSSDQLLSFMKDHFLMESRVVPTHGRPLLLSAASYTHIAVHQTRGAAGTEHRVLLMATDTGFLHKAVEVGEGRAHIVESVQMFEEPQRVSSVLLSASKDVLYVGHAGGVLVLPLSNCSQHRSCTECVLARDPHCDRTPLTDPINIPPLPDPINSPWLQDGYGAIWAQGCLVSWLWGRVLTVSPRFPPCPPVCVPVPVALTPPVHSLLRLPCPPRSAWASYSWEQPVGARGVTEQLPDLTLLVAAQPRTAGTYTCWATENGARWAVVRYRLQEPHEAPERGGCGMLDGAATSGSYRARFVAVTALLALTLVAAAGLGLVAYRARSKVRGCPGGGGEKKPLNGGGERGCCLQMDGNGRERGDGGER</sequence>
<dbReference type="SUPFAM" id="SSF101912">
    <property type="entry name" value="Sema domain"/>
    <property type="match status" value="2"/>
</dbReference>
<evidence type="ECO:0000256" key="2">
    <source>
        <dbReference type="ARBA" id="ARBA00023180"/>
    </source>
</evidence>
<organism evidence="7 8">
    <name type="scientific">Coturnix japonica</name>
    <name type="common">Japanese quail</name>
    <name type="synonym">Coturnix coturnix japonica</name>
    <dbReference type="NCBI Taxonomy" id="93934"/>
    <lineage>
        <taxon>Eukaryota</taxon>
        <taxon>Metazoa</taxon>
        <taxon>Chordata</taxon>
        <taxon>Craniata</taxon>
        <taxon>Vertebrata</taxon>
        <taxon>Euteleostomi</taxon>
        <taxon>Archelosauria</taxon>
        <taxon>Archosauria</taxon>
        <taxon>Dinosauria</taxon>
        <taxon>Saurischia</taxon>
        <taxon>Theropoda</taxon>
        <taxon>Coelurosauria</taxon>
        <taxon>Aves</taxon>
        <taxon>Neognathae</taxon>
        <taxon>Galloanserae</taxon>
        <taxon>Galliformes</taxon>
        <taxon>Phasianidae</taxon>
        <taxon>Perdicinae</taxon>
        <taxon>Coturnix</taxon>
    </lineage>
</organism>
<dbReference type="Gene3D" id="3.30.1680.10">
    <property type="entry name" value="ligand-binding face of the semaphorins, domain 2"/>
    <property type="match status" value="1"/>
</dbReference>
<feature type="region of interest" description="Disordered" evidence="4">
    <location>
        <begin position="1"/>
        <end position="79"/>
    </location>
</feature>
<dbReference type="GO" id="GO:1904891">
    <property type="term" value="P:positive regulation of excitatory synapse assembly"/>
    <property type="evidence" value="ECO:0007669"/>
    <property type="project" value="Ensembl"/>
</dbReference>
<dbReference type="Gene3D" id="2.130.10.10">
    <property type="entry name" value="YVTN repeat-like/Quinoprotein amine dehydrogenase"/>
    <property type="match status" value="2"/>
</dbReference>
<keyword evidence="5" id="KW-1133">Transmembrane helix</keyword>
<dbReference type="GO" id="GO:0045499">
    <property type="term" value="F:chemorepellent activity"/>
    <property type="evidence" value="ECO:0007669"/>
    <property type="project" value="TreeGrafter"/>
</dbReference>
<dbReference type="GO" id="GO:0001755">
    <property type="term" value="P:neural crest cell migration"/>
    <property type="evidence" value="ECO:0007669"/>
    <property type="project" value="TreeGrafter"/>
</dbReference>
<dbReference type="Proteomes" id="UP000694412">
    <property type="component" value="Chromosome 25"/>
</dbReference>
<keyword evidence="5" id="KW-0812">Transmembrane</keyword>
<dbReference type="InterPro" id="IPR027231">
    <property type="entry name" value="Semaphorin"/>
</dbReference>
<feature type="domain" description="Sema" evidence="6">
    <location>
        <begin position="56"/>
        <end position="252"/>
    </location>
</feature>
<feature type="compositionally biased region" description="Pro residues" evidence="4">
    <location>
        <begin position="27"/>
        <end position="36"/>
    </location>
</feature>
<keyword evidence="5" id="KW-0472">Membrane</keyword>
<evidence type="ECO:0000256" key="5">
    <source>
        <dbReference type="SAM" id="Phobius"/>
    </source>
</evidence>
<dbReference type="PROSITE" id="PS51004">
    <property type="entry name" value="SEMA"/>
    <property type="match status" value="2"/>
</dbReference>
<dbReference type="Ensembl" id="ENSCJPT00005023786.1">
    <property type="protein sequence ID" value="ENSCJPP00005017004.1"/>
    <property type="gene ID" value="ENSCJPG00005013924.1"/>
</dbReference>
<reference evidence="7" key="2">
    <citation type="submission" date="2025-08" db="UniProtKB">
        <authorList>
            <consortium name="Ensembl"/>
        </authorList>
    </citation>
    <scope>IDENTIFICATION</scope>
</reference>
<name>A0A8C2TUT9_COTJA</name>
<dbReference type="InterPro" id="IPR045791">
    <property type="entry name" value="Sema4F_C"/>
</dbReference>
<dbReference type="InterPro" id="IPR015943">
    <property type="entry name" value="WD40/YVTN_repeat-like_dom_sf"/>
</dbReference>
<comment type="caution">
    <text evidence="3">Lacks conserved residue(s) required for the propagation of feature annotation.</text>
</comment>
<dbReference type="Gene3D" id="2.60.40.10">
    <property type="entry name" value="Immunoglobulins"/>
    <property type="match status" value="1"/>
</dbReference>
<keyword evidence="2" id="KW-0325">Glycoprotein</keyword>
<feature type="transmembrane region" description="Helical" evidence="5">
    <location>
        <begin position="624"/>
        <end position="646"/>
    </location>
</feature>
<dbReference type="GO" id="GO:0005886">
    <property type="term" value="C:plasma membrane"/>
    <property type="evidence" value="ECO:0007669"/>
    <property type="project" value="TreeGrafter"/>
</dbReference>
<dbReference type="SMART" id="SM00630">
    <property type="entry name" value="Sema"/>
    <property type="match status" value="1"/>
</dbReference>
<comment type="similarity">
    <text evidence="1">Belongs to the semaphorin family.</text>
</comment>
<accession>A0A8C2TUT9</accession>
<dbReference type="InterPro" id="IPR013783">
    <property type="entry name" value="Ig-like_fold"/>
</dbReference>
<dbReference type="GO" id="GO:0030335">
    <property type="term" value="P:positive regulation of cell migration"/>
    <property type="evidence" value="ECO:0007669"/>
    <property type="project" value="TreeGrafter"/>
</dbReference>
<proteinExistence type="inferred from homology"/>
<dbReference type="GeneTree" id="ENSGT00940000161509"/>
<dbReference type="GO" id="GO:1905704">
    <property type="term" value="P:positive regulation of inhibitory synapse assembly"/>
    <property type="evidence" value="ECO:0007669"/>
    <property type="project" value="Ensembl"/>
</dbReference>
<dbReference type="GO" id="GO:0071526">
    <property type="term" value="P:semaphorin-plexin signaling pathway"/>
    <property type="evidence" value="ECO:0007669"/>
    <property type="project" value="Ensembl"/>
</dbReference>
<evidence type="ECO:0000256" key="1">
    <source>
        <dbReference type="ARBA" id="ARBA00009492"/>
    </source>
</evidence>
<dbReference type="GO" id="GO:0030215">
    <property type="term" value="F:semaphorin receptor binding"/>
    <property type="evidence" value="ECO:0007669"/>
    <property type="project" value="InterPro"/>
</dbReference>
<dbReference type="InterPro" id="IPR001627">
    <property type="entry name" value="Semap_dom"/>
</dbReference>
<reference evidence="7" key="3">
    <citation type="submission" date="2025-09" db="UniProtKB">
        <authorList>
            <consortium name="Ensembl"/>
        </authorList>
    </citation>
    <scope>IDENTIFICATION</scope>
</reference>
<protein>
    <submittedName>
        <fullName evidence="7">Semaphorin 4A</fullName>
    </submittedName>
</protein>
<dbReference type="PANTHER" id="PTHR11036">
    <property type="entry name" value="SEMAPHORIN"/>
    <property type="match status" value="1"/>
</dbReference>
<feature type="compositionally biased region" description="Pro residues" evidence="4">
    <location>
        <begin position="42"/>
        <end position="53"/>
    </location>
</feature>
<dbReference type="GO" id="GO:0045063">
    <property type="term" value="P:T-helper 1 cell differentiation"/>
    <property type="evidence" value="ECO:0007669"/>
    <property type="project" value="Ensembl"/>
</dbReference>
<dbReference type="Pfam" id="PF01403">
    <property type="entry name" value="Sema"/>
    <property type="match status" value="1"/>
</dbReference>
<evidence type="ECO:0000256" key="3">
    <source>
        <dbReference type="PROSITE-ProRule" id="PRU00352"/>
    </source>
</evidence>